<dbReference type="InParanoid" id="A0A0V0QRS5"/>
<dbReference type="SUPFAM" id="SSF55486">
    <property type="entry name" value="Metalloproteases ('zincins'), catalytic domain"/>
    <property type="match status" value="1"/>
</dbReference>
<dbReference type="PROSITE" id="PS50042">
    <property type="entry name" value="CNMP_BINDING_3"/>
    <property type="match status" value="1"/>
</dbReference>
<dbReference type="InterPro" id="IPR042097">
    <property type="entry name" value="Aminopeptidase_N-like_N_sf"/>
</dbReference>
<dbReference type="GO" id="GO:0008270">
    <property type="term" value="F:zinc ion binding"/>
    <property type="evidence" value="ECO:0007669"/>
    <property type="project" value="InterPro"/>
</dbReference>
<organism evidence="3 4">
    <name type="scientific">Pseudocohnilembus persalinus</name>
    <name type="common">Ciliate</name>
    <dbReference type="NCBI Taxonomy" id="266149"/>
    <lineage>
        <taxon>Eukaryota</taxon>
        <taxon>Sar</taxon>
        <taxon>Alveolata</taxon>
        <taxon>Ciliophora</taxon>
        <taxon>Intramacronucleata</taxon>
        <taxon>Oligohymenophorea</taxon>
        <taxon>Scuticociliatia</taxon>
        <taxon>Philasterida</taxon>
        <taxon>Pseudocohnilembidae</taxon>
        <taxon>Pseudocohnilembus</taxon>
    </lineage>
</organism>
<feature type="region of interest" description="Disordered" evidence="1">
    <location>
        <begin position="1370"/>
        <end position="1418"/>
    </location>
</feature>
<dbReference type="InterPro" id="IPR007788">
    <property type="entry name" value="QCT"/>
</dbReference>
<dbReference type="Pfam" id="PF00027">
    <property type="entry name" value="cNMP_binding"/>
    <property type="match status" value="1"/>
</dbReference>
<dbReference type="Gene3D" id="2.60.120.10">
    <property type="entry name" value="Jelly Rolls"/>
    <property type="match status" value="1"/>
</dbReference>
<feature type="region of interest" description="Disordered" evidence="1">
    <location>
        <begin position="960"/>
        <end position="1005"/>
    </location>
</feature>
<gene>
    <name evidence="3" type="ORF">PPERSA_06600</name>
</gene>
<evidence type="ECO:0000259" key="2">
    <source>
        <dbReference type="PROSITE" id="PS50042"/>
    </source>
</evidence>
<dbReference type="SUPFAM" id="SSF63737">
    <property type="entry name" value="Leukotriene A4 hydrolase N-terminal domain"/>
    <property type="match status" value="1"/>
</dbReference>
<evidence type="ECO:0000256" key="1">
    <source>
        <dbReference type="SAM" id="MobiDB-lite"/>
    </source>
</evidence>
<dbReference type="SMART" id="SM00100">
    <property type="entry name" value="cNMP"/>
    <property type="match status" value="1"/>
</dbReference>
<dbReference type="SUPFAM" id="SSF50969">
    <property type="entry name" value="YVTN repeat-like/Quinoprotein amine dehydrogenase"/>
    <property type="match status" value="1"/>
</dbReference>
<name>A0A0V0QRS5_PSEPJ</name>
<accession>A0A0V0QRS5</accession>
<feature type="compositionally biased region" description="Low complexity" evidence="1">
    <location>
        <begin position="977"/>
        <end position="996"/>
    </location>
</feature>
<dbReference type="InterPro" id="IPR018490">
    <property type="entry name" value="cNMP-bd_dom_sf"/>
</dbReference>
<proteinExistence type="predicted"/>
<protein>
    <submittedName>
        <fullName evidence="3">Quinoprotein amine dehydrogenase, beta chain-like protein</fullName>
    </submittedName>
</protein>
<dbReference type="PANTHER" id="PTHR31270:SF1">
    <property type="entry name" value="GLUTAMINYL-PEPTIDE CYCLOTRANSFERASE"/>
    <property type="match status" value="1"/>
</dbReference>
<dbReference type="InterPro" id="IPR011044">
    <property type="entry name" value="Quino_amine_DH_bsu"/>
</dbReference>
<dbReference type="EMBL" id="LDAU01000110">
    <property type="protein sequence ID" value="KRX04966.1"/>
    <property type="molecule type" value="Genomic_DNA"/>
</dbReference>
<feature type="compositionally biased region" description="Polar residues" evidence="1">
    <location>
        <begin position="960"/>
        <end position="971"/>
    </location>
</feature>
<sequence>MSYFFEDQIEFVIIASDSGPNKMIDPYFNKPNLIDSNQFDLRKDFIQNLKYNIVFNLQKGFFYEGKVLIEFDINKSSEKFQNFLGNRFNNNLPEFLSQENNVIESQIIQNKQNCYLYLDFQGEKINSLKINGQDFTQKIIFLQGKIHIPNYLLNQNESQTKFSIEICFQNKYNKFGKGLQSSFFGVNQYIYSQGEVSSNCTIFPCFEQLNIKTNINFTGICPKDWNLISNQSVLKEELIQISQLSQKYEYFDLLKKIAQEKNQEEQMKLIQFKQTQKIPSYLFTFCAGNYIKMSYQNQDIIQKFEKKAQKLNFKFVPVNFYVREERVIDFQVQIEEFYCLSQNALFYLQEYFDFGLPFEKLDFVFCKDFTFYGMENPGCITLEEDRYLFDLDLENNNNTVWKSPHKIFRRYYIFLHEISHLYCGDYITINYWDDLYLKEGFATYFGHKIIIEAEGIKEKFEGIDRIREMLNLYIIQEEKCIQHGLKIENGKMTNYCHHQLHDDITYSKGALVLTKLDNLVGHKNFKIILRQLIKMDWQQMTINTEFFKNQILKIGKEQNLFTQLQFIQIENLFQNYVYGGDIVYYEENEGKIKCQQLQIDSQKLVPLDKYLIEKQSLKLFQLQENNFDTLNQEYFIYNNKNLKENEEFDHFYQQNQKGLLNILDSKADIVYYRLNNQQLQFLVDENNQIYLKKYPNLRDLVLKNIFFDLVYFDISQQKQQLYFDLVFYKILKYENNLAVFQLAAHKFSLYLKFNEGQQQILMDLLKNQSNVYPLVQSNFDELSKKYIDKNENESNIDNLYISMEKGESNQNIKQYETSSFAQNYTQSQKLQLQQPVKSVKKLAFADDVESEKSQKQKPLQSIQSQRRLSKRDNMFFQMKLKFISRRLLEKTRERMKYNLTPYQLNFFHIERLILPNKYLFNQSISDNKNFVSSLLFPNRPINSLKNTFNFAFSYQGSLQNSKQQPQSQITDTENHSNQNINKKNGKQKNNNNNNQRNRSESHTRRKRMSIFKENFVILKQEKQVRNQICDKGRMQYQPSKNMSGYLQFMMFILIIDMILSLFTGYYERGIIQSDKLQTIGQIITDLQKKQNELNRKNLIISHHMQTNNVTADLQYQIQQYLNYYYKEIDEENEQENEIILNILPDVLKEQLFIETNQLLLQNSVIFKNFSQIVQQKSVFLIKQQRFSPEDLVIEEGKQDSCSLYFIVKGEVEMSFIEQSSKQGVNNKVIIQKFKKGQCFGESCFFDGLPRKYTVKCLDFCTFKKINRQDFINLLQQNFQQDYEKFCHIKDQLLLQGYAQELESRCQSCKSLEHGIDTCKYLHLYPDRYNLINEQNKQKSLRKLSQCGIQKSPSSFINVENMIIQSPKGKPMVYKQSTGQLSQNQRQHKKQQNNNNNELVGGNQNNATNSNKLKKNRSYNNYSDAFGDNSSFINIQTSQNMLKSPDLNPINHNGSPQQHNNLNYNNIQSQLNNYLDRQLSKKLNLLQMNQDLNLNNNNGFTEYQQYNTVIDQNNANKFIQNFKNTEGDPMEFEQFKNYQFYFPWNNMDFIVESIQEQLNHYEMNQAKKQIQKQLDQNQKRYETKRSAHSTKLLYQLSKVHNNKSKSGSQQENDLTFAIDMNESPLSLVKNILNKSKSISNYKQVLSARKQQKNHNVSQNLNSGQNSEIQNFFNMSSRIIQEQSQIQQQKKQEENSQQRKVSISFQSQISNDNQNKDKNQVVQNLQPVNKKLKKQIQSNNNSINQSGYDLTLQIQQDQSNCFLNDNQNQSLDDHILQQSNKSQNCVTESLDEMEINQKINKQTKQINEFIPNRTKNTLSVFNSRQGIYQKEYKNVVNQNLEDEYVGEKFQANNQVTYSIINKFFRKTLYFTQGLSFLNSDTLLESSGTYGGSYLQSVNYKNSQIIKQVKLDDQYFGEGSDMIKSNDEIFYLTWQQRKVFVYDNDFKYKKTIDLPQQLKQGWGLTHFTNEDNQVILLATDGSNNIYHICPKTFKVIKTVQVLYNGKGVYKLNEIEIYKGTLLANTFLTNYIYQIDYNTGNVFQKLDFTKLIDDMQSTKGYENYTKNNINYCLNGIAYDDASDMLIITGKMWPWFYQVQLHGI</sequence>
<evidence type="ECO:0000313" key="4">
    <source>
        <dbReference type="Proteomes" id="UP000054937"/>
    </source>
</evidence>
<dbReference type="Gene3D" id="1.10.390.10">
    <property type="entry name" value="Neutral Protease Domain 2"/>
    <property type="match status" value="1"/>
</dbReference>
<dbReference type="GO" id="GO:0016603">
    <property type="term" value="F:glutaminyl-peptide cyclotransferase activity"/>
    <property type="evidence" value="ECO:0007669"/>
    <property type="project" value="InterPro"/>
</dbReference>
<dbReference type="PANTHER" id="PTHR31270">
    <property type="entry name" value="GLUTAMINYL-PEPTIDE CYCLOTRANSFERASE"/>
    <property type="match status" value="1"/>
</dbReference>
<dbReference type="SUPFAM" id="SSF51206">
    <property type="entry name" value="cAMP-binding domain-like"/>
    <property type="match status" value="1"/>
</dbReference>
<dbReference type="CDD" id="cd00038">
    <property type="entry name" value="CAP_ED"/>
    <property type="match status" value="1"/>
</dbReference>
<comment type="caution">
    <text evidence="3">The sequence shown here is derived from an EMBL/GenBank/DDBJ whole genome shotgun (WGS) entry which is preliminary data.</text>
</comment>
<dbReference type="InterPro" id="IPR027268">
    <property type="entry name" value="Peptidase_M4/M1_CTD_sf"/>
</dbReference>
<dbReference type="Proteomes" id="UP000054937">
    <property type="component" value="Unassembled WGS sequence"/>
</dbReference>
<dbReference type="Pfam" id="PF01433">
    <property type="entry name" value="Peptidase_M1"/>
    <property type="match status" value="1"/>
</dbReference>
<reference evidence="3 4" key="1">
    <citation type="journal article" date="2015" name="Sci. Rep.">
        <title>Genome of the facultative scuticociliatosis pathogen Pseudocohnilembus persalinus provides insight into its virulence through horizontal gene transfer.</title>
        <authorList>
            <person name="Xiong J."/>
            <person name="Wang G."/>
            <person name="Cheng J."/>
            <person name="Tian M."/>
            <person name="Pan X."/>
            <person name="Warren A."/>
            <person name="Jiang C."/>
            <person name="Yuan D."/>
            <person name="Miao W."/>
        </authorList>
    </citation>
    <scope>NUCLEOTIDE SEQUENCE [LARGE SCALE GENOMIC DNA]</scope>
    <source>
        <strain evidence="3">36N120E</strain>
    </source>
</reference>
<dbReference type="Gene3D" id="2.60.40.1730">
    <property type="entry name" value="tricorn interacting facor f3 domain"/>
    <property type="match status" value="1"/>
</dbReference>
<dbReference type="InterPro" id="IPR000595">
    <property type="entry name" value="cNMP-bd_dom"/>
</dbReference>
<feature type="domain" description="Cyclic nucleotide-binding" evidence="2">
    <location>
        <begin position="1165"/>
        <end position="1274"/>
    </location>
</feature>
<dbReference type="OrthoDB" id="409395at2759"/>
<dbReference type="Pfam" id="PF05096">
    <property type="entry name" value="Glu_cyclase_2"/>
    <property type="match status" value="1"/>
</dbReference>
<dbReference type="GO" id="GO:0008237">
    <property type="term" value="F:metallopeptidase activity"/>
    <property type="evidence" value="ECO:0007669"/>
    <property type="project" value="InterPro"/>
</dbReference>
<dbReference type="InterPro" id="IPR014710">
    <property type="entry name" value="RmlC-like_jellyroll"/>
</dbReference>
<keyword evidence="4" id="KW-1185">Reference proteome</keyword>
<dbReference type="InterPro" id="IPR014782">
    <property type="entry name" value="Peptidase_M1_dom"/>
</dbReference>
<evidence type="ECO:0000313" key="3">
    <source>
        <dbReference type="EMBL" id="KRX04966.1"/>
    </source>
</evidence>
<feature type="compositionally biased region" description="Low complexity" evidence="1">
    <location>
        <begin position="1391"/>
        <end position="1405"/>
    </location>
</feature>